<keyword evidence="14" id="KW-1185">Reference proteome</keyword>
<dbReference type="GeneID" id="117569645"/>
<evidence type="ECO:0000256" key="13">
    <source>
        <dbReference type="SAM" id="Phobius"/>
    </source>
</evidence>
<keyword evidence="12 13" id="KW-0472">Membrane</keyword>
<evidence type="ECO:0000256" key="3">
    <source>
        <dbReference type="ARBA" id="ARBA00004406"/>
    </source>
</evidence>
<dbReference type="GO" id="GO:0046680">
    <property type="term" value="P:response to DDT"/>
    <property type="evidence" value="ECO:0007669"/>
    <property type="project" value="TreeGrafter"/>
</dbReference>
<dbReference type="CTD" id="36318"/>
<dbReference type="GO" id="GO:0016705">
    <property type="term" value="F:oxidoreductase activity, acting on paired donors, with incorporation or reduction of molecular oxygen"/>
    <property type="evidence" value="ECO:0007669"/>
    <property type="project" value="InterPro"/>
</dbReference>
<dbReference type="AlphaFoldDB" id="A0A9C6SSM9"/>
<dbReference type="GO" id="GO:0005506">
    <property type="term" value="F:iron ion binding"/>
    <property type="evidence" value="ECO:0007669"/>
    <property type="project" value="InterPro"/>
</dbReference>
<dbReference type="InterPro" id="IPR001128">
    <property type="entry name" value="Cyt_P450"/>
</dbReference>
<evidence type="ECO:0000256" key="7">
    <source>
        <dbReference type="ARBA" id="ARBA00022824"/>
    </source>
</evidence>
<evidence type="ECO:0000256" key="2">
    <source>
        <dbReference type="ARBA" id="ARBA00004174"/>
    </source>
</evidence>
<dbReference type="SUPFAM" id="SSF48264">
    <property type="entry name" value="Cytochrome P450"/>
    <property type="match status" value="1"/>
</dbReference>
<protein>
    <submittedName>
        <fullName evidence="15">Probable cytochrome P450 6t3 isoform X3</fullName>
    </submittedName>
</protein>
<comment type="subcellular location">
    <subcellularLocation>
        <location evidence="3">Endoplasmic reticulum membrane</location>
        <topology evidence="3">Peripheral membrane protein</topology>
    </subcellularLocation>
    <subcellularLocation>
        <location evidence="2">Microsome membrane</location>
        <topology evidence="2">Peripheral membrane protein</topology>
    </subcellularLocation>
</comment>
<dbReference type="Gene3D" id="1.10.630.10">
    <property type="entry name" value="Cytochrome P450"/>
    <property type="match status" value="1"/>
</dbReference>
<dbReference type="InterPro" id="IPR036396">
    <property type="entry name" value="Cyt_P450_sf"/>
</dbReference>
<dbReference type="OrthoDB" id="2789670at2759"/>
<evidence type="ECO:0000313" key="14">
    <source>
        <dbReference type="Proteomes" id="UP000515160"/>
    </source>
</evidence>
<sequence>MYAYVQYFVMLPLWMYLLVLIALISYLRLLHSYRYFRRHNLPYLPVSFWTPLGHLKKLLFLRISFGDLFEKIYANERIREEKCAGFFIFQTPALILRDPKLIHLVLIKQFDSFLNRYEAADAVNDVMGSLTLPLAKYHHWRESRQCMSQLFTSGRMKNHMYPLLQQVLQDLELHLQRKMGAETQRVLPLGEMCQLYTTDVTGKLFYSSDVGGLRYGYSPLRQEAKKLFKPSLMKVLHFMSIFFLPHWAAHWRAKVFSKQYSKFMRQLVSRHSDHHQGDLIHLLKQLQLNRPHNHYVQHADFIASQAGIILLAGFETSSALLGFTLYELAKQPLLQQRLREELGKAFREASHSKLSYEMAVSLPYLKMICLEALRLYPAAAFINRECTTNQSEGFSLQPHVDFVIPAGMPAYISILGLHRDAKNDLPRSG</sequence>
<comment type="cofactor">
    <cofactor evidence="1">
        <name>heme</name>
        <dbReference type="ChEBI" id="CHEBI:30413"/>
    </cofactor>
</comment>
<dbReference type="GO" id="GO:0046701">
    <property type="term" value="P:insecticide catabolic process"/>
    <property type="evidence" value="ECO:0007669"/>
    <property type="project" value="TreeGrafter"/>
</dbReference>
<dbReference type="PANTHER" id="PTHR24292:SF45">
    <property type="entry name" value="CYTOCHROME P450 6G1-RELATED"/>
    <property type="match status" value="1"/>
</dbReference>
<keyword evidence="5" id="KW-0349">Heme</keyword>
<keyword evidence="7" id="KW-0256">Endoplasmic reticulum</keyword>
<dbReference type="Proteomes" id="UP000515160">
    <property type="component" value="Chromosome 3"/>
</dbReference>
<keyword evidence="6" id="KW-0479">Metal-binding</keyword>
<evidence type="ECO:0000256" key="5">
    <source>
        <dbReference type="ARBA" id="ARBA00022617"/>
    </source>
</evidence>
<dbReference type="PANTHER" id="PTHR24292">
    <property type="entry name" value="CYTOCHROME P450"/>
    <property type="match status" value="1"/>
</dbReference>
<dbReference type="GO" id="GO:0004497">
    <property type="term" value="F:monooxygenase activity"/>
    <property type="evidence" value="ECO:0007669"/>
    <property type="project" value="UniProtKB-KW"/>
</dbReference>
<evidence type="ECO:0000256" key="4">
    <source>
        <dbReference type="ARBA" id="ARBA00010617"/>
    </source>
</evidence>
<dbReference type="InterPro" id="IPR050476">
    <property type="entry name" value="Insect_CytP450_Detox"/>
</dbReference>
<evidence type="ECO:0000256" key="1">
    <source>
        <dbReference type="ARBA" id="ARBA00001971"/>
    </source>
</evidence>
<evidence type="ECO:0000256" key="6">
    <source>
        <dbReference type="ARBA" id="ARBA00022723"/>
    </source>
</evidence>
<evidence type="ECO:0000256" key="10">
    <source>
        <dbReference type="ARBA" id="ARBA00023004"/>
    </source>
</evidence>
<comment type="similarity">
    <text evidence="4">Belongs to the cytochrome P450 family.</text>
</comment>
<dbReference type="GO" id="GO:0020037">
    <property type="term" value="F:heme binding"/>
    <property type="evidence" value="ECO:0007669"/>
    <property type="project" value="InterPro"/>
</dbReference>
<name>A0A9C6SSM9_DROAB</name>
<keyword evidence="9" id="KW-0560">Oxidoreductase</keyword>
<proteinExistence type="inferred from homology"/>
<dbReference type="Pfam" id="PF00067">
    <property type="entry name" value="p450"/>
    <property type="match status" value="1"/>
</dbReference>
<reference evidence="15" key="1">
    <citation type="submission" date="2025-08" db="UniProtKB">
        <authorList>
            <consortium name="RefSeq"/>
        </authorList>
    </citation>
    <scope>IDENTIFICATION</scope>
    <source>
        <strain evidence="15">15112-1751.03</strain>
        <tissue evidence="15">Whole Adult</tissue>
    </source>
</reference>
<keyword evidence="10" id="KW-0408">Iron</keyword>
<accession>A0A9C6SSM9</accession>
<organism evidence="14 15">
    <name type="scientific">Drosophila albomicans</name>
    <name type="common">Fruit fly</name>
    <dbReference type="NCBI Taxonomy" id="7291"/>
    <lineage>
        <taxon>Eukaryota</taxon>
        <taxon>Metazoa</taxon>
        <taxon>Ecdysozoa</taxon>
        <taxon>Arthropoda</taxon>
        <taxon>Hexapoda</taxon>
        <taxon>Insecta</taxon>
        <taxon>Pterygota</taxon>
        <taxon>Neoptera</taxon>
        <taxon>Endopterygota</taxon>
        <taxon>Diptera</taxon>
        <taxon>Brachycera</taxon>
        <taxon>Muscomorpha</taxon>
        <taxon>Ephydroidea</taxon>
        <taxon>Drosophilidae</taxon>
        <taxon>Drosophila</taxon>
    </lineage>
</organism>
<keyword evidence="13" id="KW-0812">Transmembrane</keyword>
<keyword evidence="13" id="KW-1133">Transmembrane helix</keyword>
<evidence type="ECO:0000256" key="9">
    <source>
        <dbReference type="ARBA" id="ARBA00023002"/>
    </source>
</evidence>
<evidence type="ECO:0000313" key="15">
    <source>
        <dbReference type="RefSeq" id="XP_051861200.1"/>
    </source>
</evidence>
<evidence type="ECO:0000256" key="11">
    <source>
        <dbReference type="ARBA" id="ARBA00023033"/>
    </source>
</evidence>
<evidence type="ECO:0000256" key="8">
    <source>
        <dbReference type="ARBA" id="ARBA00022848"/>
    </source>
</evidence>
<evidence type="ECO:0000256" key="12">
    <source>
        <dbReference type="ARBA" id="ARBA00023136"/>
    </source>
</evidence>
<dbReference type="GO" id="GO:0005789">
    <property type="term" value="C:endoplasmic reticulum membrane"/>
    <property type="evidence" value="ECO:0007669"/>
    <property type="project" value="UniProtKB-SubCell"/>
</dbReference>
<keyword evidence="11" id="KW-0503">Monooxygenase</keyword>
<gene>
    <name evidence="15" type="primary">LOC117569645</name>
</gene>
<feature type="transmembrane region" description="Helical" evidence="13">
    <location>
        <begin position="6"/>
        <end position="29"/>
    </location>
</feature>
<dbReference type="RefSeq" id="XP_051861200.1">
    <property type="nucleotide sequence ID" value="XM_052005240.1"/>
</dbReference>
<keyword evidence="8" id="KW-0492">Microsome</keyword>